<evidence type="ECO:0000256" key="1">
    <source>
        <dbReference type="SAM" id="MobiDB-lite"/>
    </source>
</evidence>
<protein>
    <submittedName>
        <fullName evidence="2">Uncharacterized protein</fullName>
    </submittedName>
</protein>
<comment type="caution">
    <text evidence="2">The sequence shown here is derived from an EMBL/GenBank/DDBJ whole genome shotgun (WGS) entry which is preliminary data.</text>
</comment>
<evidence type="ECO:0000313" key="2">
    <source>
        <dbReference type="EMBL" id="MPN63981.1"/>
    </source>
</evidence>
<feature type="region of interest" description="Disordered" evidence="1">
    <location>
        <begin position="1"/>
        <end position="23"/>
    </location>
</feature>
<accession>A0A645JK66</accession>
<dbReference type="AlphaFoldDB" id="A0A645JK66"/>
<reference evidence="2" key="1">
    <citation type="submission" date="2019-08" db="EMBL/GenBank/DDBJ databases">
        <authorList>
            <person name="Kucharzyk K."/>
            <person name="Murdoch R.W."/>
            <person name="Higgins S."/>
            <person name="Loffler F."/>
        </authorList>
    </citation>
    <scope>NUCLEOTIDE SEQUENCE</scope>
</reference>
<gene>
    <name evidence="2" type="ORF">SDC9_211750</name>
</gene>
<name>A0A645JK66_9ZZZZ</name>
<dbReference type="EMBL" id="VSSQ01144240">
    <property type="protein sequence ID" value="MPN63981.1"/>
    <property type="molecule type" value="Genomic_DNA"/>
</dbReference>
<proteinExistence type="predicted"/>
<organism evidence="2">
    <name type="scientific">bioreactor metagenome</name>
    <dbReference type="NCBI Taxonomy" id="1076179"/>
    <lineage>
        <taxon>unclassified sequences</taxon>
        <taxon>metagenomes</taxon>
        <taxon>ecological metagenomes</taxon>
    </lineage>
</organism>
<sequence>MGQFKTAGHQRSGAAHGKAVEKQRSRRVRFIDEIYPIAHIEALLDAEADVFSLAFAVRAMVD</sequence>